<dbReference type="InterPro" id="IPR001431">
    <property type="entry name" value="Pept_M16_Zn_BS"/>
</dbReference>
<dbReference type="GO" id="GO:0004222">
    <property type="term" value="F:metalloendopeptidase activity"/>
    <property type="evidence" value="ECO:0007669"/>
    <property type="project" value="InterPro"/>
</dbReference>
<feature type="domain" description="Peptidase M16 N-terminal" evidence="9">
    <location>
        <begin position="57"/>
        <end position="174"/>
    </location>
</feature>
<gene>
    <name evidence="11" type="ORF">BN863_24660</name>
</gene>
<dbReference type="AlphaFoldDB" id="T2KNY9"/>
<evidence type="ECO:0000256" key="3">
    <source>
        <dbReference type="ARBA" id="ARBA00022670"/>
    </source>
</evidence>
<keyword evidence="3" id="KW-0645">Protease</keyword>
<dbReference type="STRING" id="1347342.BN863_24660"/>
<evidence type="ECO:0000313" key="11">
    <source>
        <dbReference type="EMBL" id="CDF80178.1"/>
    </source>
</evidence>
<accession>T2KNY9</accession>
<proteinExistence type="inferred from homology"/>
<name>T2KNY9_FORAG</name>
<evidence type="ECO:0000256" key="5">
    <source>
        <dbReference type="ARBA" id="ARBA00022801"/>
    </source>
</evidence>
<dbReference type="HOGENOM" id="CLU_008156_0_0_10"/>
<dbReference type="InterPro" id="IPR050626">
    <property type="entry name" value="Peptidase_M16"/>
</dbReference>
<evidence type="ECO:0000256" key="2">
    <source>
        <dbReference type="ARBA" id="ARBA00007261"/>
    </source>
</evidence>
<dbReference type="EMBL" id="HG315671">
    <property type="protein sequence ID" value="CDF80178.1"/>
    <property type="molecule type" value="Genomic_DNA"/>
</dbReference>
<comment type="cofactor">
    <cofactor evidence="1">
        <name>Zn(2+)</name>
        <dbReference type="ChEBI" id="CHEBI:29105"/>
    </cofactor>
</comment>
<dbReference type="PANTHER" id="PTHR43690">
    <property type="entry name" value="NARDILYSIN"/>
    <property type="match status" value="1"/>
</dbReference>
<dbReference type="Pfam" id="PF05193">
    <property type="entry name" value="Peptidase_M16_C"/>
    <property type="match status" value="2"/>
</dbReference>
<evidence type="ECO:0000259" key="9">
    <source>
        <dbReference type="Pfam" id="PF00675"/>
    </source>
</evidence>
<evidence type="ECO:0000256" key="4">
    <source>
        <dbReference type="ARBA" id="ARBA00022723"/>
    </source>
</evidence>
<dbReference type="InterPro" id="IPR007863">
    <property type="entry name" value="Peptidase_M16_C"/>
</dbReference>
<feature type="domain" description="Peptidase M16 C-terminal" evidence="10">
    <location>
        <begin position="686"/>
        <end position="866"/>
    </location>
</feature>
<evidence type="ECO:0000256" key="7">
    <source>
        <dbReference type="ARBA" id="ARBA00023049"/>
    </source>
</evidence>
<keyword evidence="5" id="KW-0378">Hydrolase</keyword>
<dbReference type="InterPro" id="IPR011765">
    <property type="entry name" value="Pept_M16_N"/>
</dbReference>
<dbReference type="SUPFAM" id="SSF63411">
    <property type="entry name" value="LuxS/MPP-like metallohydrolase"/>
    <property type="match status" value="4"/>
</dbReference>
<dbReference type="GO" id="GO:0006508">
    <property type="term" value="P:proteolysis"/>
    <property type="evidence" value="ECO:0007669"/>
    <property type="project" value="UniProtKB-KW"/>
</dbReference>
<evidence type="ECO:0000313" key="12">
    <source>
        <dbReference type="Proteomes" id="UP000016160"/>
    </source>
</evidence>
<reference evidence="11 12" key="1">
    <citation type="journal article" date="2013" name="Appl. Environ. Microbiol.">
        <title>The genome of the alga-associated marine flavobacterium Formosa agariphila KMM 3901T reveals a broad potential for degradation of algal polysaccharides.</title>
        <authorList>
            <person name="Mann A.J."/>
            <person name="Hahnke R.L."/>
            <person name="Huang S."/>
            <person name="Werner J."/>
            <person name="Xing P."/>
            <person name="Barbeyron T."/>
            <person name="Huettel B."/>
            <person name="Stueber K."/>
            <person name="Reinhardt R."/>
            <person name="Harder J."/>
            <person name="Gloeckner F.O."/>
            <person name="Amann R.I."/>
            <person name="Teeling H."/>
        </authorList>
    </citation>
    <scope>NUCLEOTIDE SEQUENCE [LARGE SCALE GENOMIC DNA]</scope>
    <source>
        <strain evidence="12">DSM 15362 / KCTC 12365 / LMG 23005 / KMM 3901</strain>
    </source>
</reference>
<comment type="similarity">
    <text evidence="2 8">Belongs to the peptidase M16 family.</text>
</comment>
<keyword evidence="7" id="KW-0482">Metalloprotease</keyword>
<evidence type="ECO:0000256" key="6">
    <source>
        <dbReference type="ARBA" id="ARBA00022833"/>
    </source>
</evidence>
<keyword evidence="6" id="KW-0862">Zinc</keyword>
<evidence type="ECO:0000259" key="10">
    <source>
        <dbReference type="Pfam" id="PF05193"/>
    </source>
</evidence>
<dbReference type="GO" id="GO:0046872">
    <property type="term" value="F:metal ion binding"/>
    <property type="evidence" value="ECO:0007669"/>
    <property type="project" value="UniProtKB-KW"/>
</dbReference>
<dbReference type="PANTHER" id="PTHR43690:SF34">
    <property type="entry name" value="ZINC PROTEASE PQQL-LIKE"/>
    <property type="match status" value="1"/>
</dbReference>
<dbReference type="Pfam" id="PF00675">
    <property type="entry name" value="Peptidase_M16"/>
    <property type="match status" value="1"/>
</dbReference>
<dbReference type="InterPro" id="IPR011249">
    <property type="entry name" value="Metalloenz_LuxS/M16"/>
</dbReference>
<sequence>MKYLFSLFITISVSFLGNSQNLNLDNPLPVDSSIIKGVLPNGMTYYIKSTDVVKGASSYYIIQNVGSILENDNQQGLAHFLEHMAFNGTQNFPGKRMLNTLQAHGAVFGKDINAYTSFDETVYNLTNIPNEDGMVDTCLTILNDWSNYLLLSDEEIDAERGVIKEEWRTGQSGQKRLYESSMPVKFNNSKYVNRLPIGLMSVVEGFDYKDLRDFYHDWYRTDLQAIAVIGDFDVNEIELKIKNKFSKIPAVKNSKERYYVNIPEHEKLLYSFGTDPEVSRSSISLGIRHKKTLKPETIADFKQSLLESLAVNMLSSRISEQVQDPNASFLSASTGYSTMVRTSKVFSMSVYPKPNQQQQAFKDVLIEVNRAVKFGYNQSEIDRNINLFKTSYENQISMWATRSHKSIEGTIQSNFLNNSTMTDINKEYELAKVLLNQITAQEIHNTIKRLYSKSNRFINVIGVDGQNNLTETEAIQIIKEVENDSNLTPYTEVLDKKTIVSSLKIVPGKIASVEVDKEVEATTYVLSNNVKVHYKFANKQKNIVSLSAVSYGGKTLINDEDLASASVITSLVSNSGVTDFSAIELKKFLAGKTASVNLNIGEFTETVIGGSNTKDVETMLQLVHAYFVKPRFDENAYQVLENNIENYLVSRGKDVEEKIKDSITYTLYGENNPKRHILNKAYAEAISLENIESIYNERFENVSDFEFFIVGDISETQLKPLLETFLASIPSKNIKENFIASNQPEWISETIDKEIYLEMEDPKASVNMAYMLEMPYSIKNAVVTQVLGDLLQLRVTETVRESEGGAYSPRASASFSREPKPEANVSFNFDCNPEMADKLVNVVKQEFLKISEGTIKQNELGKIKANYFRERAQAKDNNGYYMRKIIRYYRYNENMDDPDNFENLINSIKEQDIQHLANQILNESKTYEIIIKPKH</sequence>
<keyword evidence="12" id="KW-1185">Reference proteome</keyword>
<organism evidence="11 12">
    <name type="scientific">Formosa agariphila (strain DSM 15362 / KCTC 12365 / LMG 23005 / KMM 3901 / M-2Alg 35-1)</name>
    <dbReference type="NCBI Taxonomy" id="1347342"/>
    <lineage>
        <taxon>Bacteria</taxon>
        <taxon>Pseudomonadati</taxon>
        <taxon>Bacteroidota</taxon>
        <taxon>Flavobacteriia</taxon>
        <taxon>Flavobacteriales</taxon>
        <taxon>Flavobacteriaceae</taxon>
        <taxon>Formosa</taxon>
    </lineage>
</organism>
<evidence type="ECO:0000256" key="1">
    <source>
        <dbReference type="ARBA" id="ARBA00001947"/>
    </source>
</evidence>
<dbReference type="Proteomes" id="UP000016160">
    <property type="component" value="Chromosome"/>
</dbReference>
<keyword evidence="4" id="KW-0479">Metal-binding</keyword>
<dbReference type="Gene3D" id="3.30.830.10">
    <property type="entry name" value="Metalloenzyme, LuxS/M16 peptidase-like"/>
    <property type="match status" value="4"/>
</dbReference>
<dbReference type="RefSeq" id="WP_038531032.1">
    <property type="nucleotide sequence ID" value="NZ_HG315671.1"/>
</dbReference>
<protein>
    <submittedName>
        <fullName evidence="11">Peptidase, M16 family</fullName>
    </submittedName>
</protein>
<dbReference type="PROSITE" id="PS00143">
    <property type="entry name" value="INSULINASE"/>
    <property type="match status" value="1"/>
</dbReference>
<feature type="domain" description="Peptidase M16 C-terminal" evidence="10">
    <location>
        <begin position="206"/>
        <end position="386"/>
    </location>
</feature>
<dbReference type="eggNOG" id="COG0612">
    <property type="taxonomic scope" value="Bacteria"/>
</dbReference>
<dbReference type="PATRIC" id="fig|1347342.6.peg.2480"/>
<evidence type="ECO:0000256" key="8">
    <source>
        <dbReference type="RuleBase" id="RU004447"/>
    </source>
</evidence>
<dbReference type="OrthoDB" id="9811314at2"/>